<keyword evidence="2" id="KW-1185">Reference proteome</keyword>
<reference evidence="1" key="1">
    <citation type="submission" date="2022-12" db="EMBL/GenBank/DDBJ databases">
        <authorList>
            <person name="Petersen C."/>
        </authorList>
    </citation>
    <scope>NUCLEOTIDE SEQUENCE</scope>
    <source>
        <strain evidence="1">IBT 29495</strain>
    </source>
</reference>
<dbReference type="AlphaFoldDB" id="A0A9W9XV12"/>
<dbReference type="Proteomes" id="UP001149954">
    <property type="component" value="Unassembled WGS sequence"/>
</dbReference>
<evidence type="ECO:0000313" key="2">
    <source>
        <dbReference type="Proteomes" id="UP001149954"/>
    </source>
</evidence>
<reference evidence="1" key="2">
    <citation type="journal article" date="2023" name="IMA Fungus">
        <title>Comparative genomic study of the Penicillium genus elucidates a diverse pangenome and 15 lateral gene transfer events.</title>
        <authorList>
            <person name="Petersen C."/>
            <person name="Sorensen T."/>
            <person name="Nielsen M.R."/>
            <person name="Sondergaard T.E."/>
            <person name="Sorensen J.L."/>
            <person name="Fitzpatrick D.A."/>
            <person name="Frisvad J.C."/>
            <person name="Nielsen K.L."/>
        </authorList>
    </citation>
    <scope>NUCLEOTIDE SEQUENCE</scope>
    <source>
        <strain evidence="1">IBT 29495</strain>
    </source>
</reference>
<evidence type="ECO:0000313" key="1">
    <source>
        <dbReference type="EMBL" id="KAJ5503874.1"/>
    </source>
</evidence>
<dbReference type="EMBL" id="JAPWDS010000003">
    <property type="protein sequence ID" value="KAJ5503874.1"/>
    <property type="molecule type" value="Genomic_DNA"/>
</dbReference>
<proteinExistence type="predicted"/>
<name>A0A9W9XV12_9EURO</name>
<gene>
    <name evidence="1" type="ORF">N7463_006748</name>
</gene>
<dbReference type="OrthoDB" id="5327538at2759"/>
<organism evidence="1 2">
    <name type="scientific">Penicillium fimorum</name>
    <dbReference type="NCBI Taxonomy" id="1882269"/>
    <lineage>
        <taxon>Eukaryota</taxon>
        <taxon>Fungi</taxon>
        <taxon>Dikarya</taxon>
        <taxon>Ascomycota</taxon>
        <taxon>Pezizomycotina</taxon>
        <taxon>Eurotiomycetes</taxon>
        <taxon>Eurotiomycetidae</taxon>
        <taxon>Eurotiales</taxon>
        <taxon>Aspergillaceae</taxon>
        <taxon>Penicillium</taxon>
    </lineage>
</organism>
<sequence>MSFDTQLKCKSGGINAPEHGLVRLWKTKRIQQILTSHLANKDHTACRYSLLIPHQSSSRTLK</sequence>
<accession>A0A9W9XV12</accession>
<protein>
    <submittedName>
        <fullName evidence="1">Uncharacterized protein</fullName>
    </submittedName>
</protein>
<comment type="caution">
    <text evidence="1">The sequence shown here is derived from an EMBL/GenBank/DDBJ whole genome shotgun (WGS) entry which is preliminary data.</text>
</comment>